<evidence type="ECO:0000313" key="3">
    <source>
        <dbReference type="EMBL" id="QGZ41361.1"/>
    </source>
</evidence>
<dbReference type="EMBL" id="CP046904">
    <property type="protein sequence ID" value="QGZ41361.1"/>
    <property type="molecule type" value="Genomic_DNA"/>
</dbReference>
<keyword evidence="2" id="KW-0812">Transmembrane</keyword>
<name>A0ABX6FW31_9BURK</name>
<protein>
    <submittedName>
        <fullName evidence="3">Type II secretion system protein</fullName>
    </submittedName>
</protein>
<accession>A0ABX6FW31</accession>
<organism evidence="3 4">
    <name type="scientific">Pseudoduganella flava</name>
    <dbReference type="NCBI Taxonomy" id="871742"/>
    <lineage>
        <taxon>Bacteria</taxon>
        <taxon>Pseudomonadati</taxon>
        <taxon>Pseudomonadota</taxon>
        <taxon>Betaproteobacteria</taxon>
        <taxon>Burkholderiales</taxon>
        <taxon>Oxalobacteraceae</taxon>
        <taxon>Telluria group</taxon>
        <taxon>Pseudoduganella</taxon>
    </lineage>
</organism>
<feature type="region of interest" description="Disordered" evidence="1">
    <location>
        <begin position="167"/>
        <end position="197"/>
    </location>
</feature>
<keyword evidence="4" id="KW-1185">Reference proteome</keyword>
<gene>
    <name evidence="3" type="ORF">GO485_21370</name>
</gene>
<keyword evidence="2" id="KW-0472">Membrane</keyword>
<proteinExistence type="predicted"/>
<feature type="compositionally biased region" description="Polar residues" evidence="1">
    <location>
        <begin position="173"/>
        <end position="185"/>
    </location>
</feature>
<sequence length="197" mass="22176">MARHTRTCSTTSYRREGGFTYLAVLFMTATMGVLLASIGMLWSTAQQREKERDLLFTGDAYRRAIGMYYERTPGTVKRYPAALEDLLKDERQLATVRYLRRPFRDPMNLHGEWGIIRGPDGGIAGIFSQASGKPLKRNGFKDRDAGFENAATYAQWRFFYEPSPQPKLELLENGTTPASPRSPSPDTAPAAPHRRPG</sequence>
<dbReference type="RefSeq" id="WP_145872751.1">
    <property type="nucleotide sequence ID" value="NZ_CP046904.1"/>
</dbReference>
<reference evidence="3 4" key="1">
    <citation type="submission" date="2019-12" db="EMBL/GenBank/DDBJ databases">
        <title>Draft Genome Sequences of Six Type Strains of the Genus Massilia.</title>
        <authorList>
            <person name="Miess H."/>
            <person name="Frediansyah A."/>
            <person name="Goeker M."/>
            <person name="Gross H."/>
        </authorList>
    </citation>
    <scope>NUCLEOTIDE SEQUENCE [LARGE SCALE GENOMIC DNA]</scope>
    <source>
        <strain evidence="3 4">DSM 26639</strain>
    </source>
</reference>
<evidence type="ECO:0000313" key="4">
    <source>
        <dbReference type="Proteomes" id="UP000437862"/>
    </source>
</evidence>
<keyword evidence="2" id="KW-1133">Transmembrane helix</keyword>
<feature type="transmembrane region" description="Helical" evidence="2">
    <location>
        <begin position="21"/>
        <end position="42"/>
    </location>
</feature>
<evidence type="ECO:0000256" key="1">
    <source>
        <dbReference type="SAM" id="MobiDB-lite"/>
    </source>
</evidence>
<dbReference type="Proteomes" id="UP000437862">
    <property type="component" value="Chromosome"/>
</dbReference>
<evidence type="ECO:0000256" key="2">
    <source>
        <dbReference type="SAM" id="Phobius"/>
    </source>
</evidence>